<dbReference type="InterPro" id="IPR005828">
    <property type="entry name" value="MFS_sugar_transport-like"/>
</dbReference>
<dbReference type="Proteomes" id="UP000198287">
    <property type="component" value="Unassembled WGS sequence"/>
</dbReference>
<comment type="similarity">
    <text evidence="8">Belongs to the major facilitator superfamily. Sugar transporter (TC 2.A.1.1) family. Trehalose transporter subfamily.</text>
</comment>
<evidence type="ECO:0000256" key="1">
    <source>
        <dbReference type="ARBA" id="ARBA00004651"/>
    </source>
</evidence>
<evidence type="ECO:0000256" key="2">
    <source>
        <dbReference type="ARBA" id="ARBA00022448"/>
    </source>
</evidence>
<keyword evidence="7 9" id="KW-0472">Membrane</keyword>
<evidence type="ECO:0000313" key="11">
    <source>
        <dbReference type="EMBL" id="OXA60898.1"/>
    </source>
</evidence>
<feature type="transmembrane region" description="Helical" evidence="9">
    <location>
        <begin position="206"/>
        <end position="230"/>
    </location>
</feature>
<gene>
    <name evidence="11" type="ORF">Fcan01_05459</name>
</gene>
<evidence type="ECO:0000256" key="6">
    <source>
        <dbReference type="ARBA" id="ARBA00022989"/>
    </source>
</evidence>
<keyword evidence="4" id="KW-0762">Sugar transport</keyword>
<keyword evidence="2" id="KW-0813">Transport</keyword>
<reference evidence="11 12" key="1">
    <citation type="submission" date="2015-12" db="EMBL/GenBank/DDBJ databases">
        <title>The genome of Folsomia candida.</title>
        <authorList>
            <person name="Faddeeva A."/>
            <person name="Derks M.F."/>
            <person name="Anvar Y."/>
            <person name="Smit S."/>
            <person name="Van Straalen N."/>
            <person name="Roelofs D."/>
        </authorList>
    </citation>
    <scope>NUCLEOTIDE SEQUENCE [LARGE SCALE GENOMIC DNA]</scope>
    <source>
        <strain evidence="11 12">VU population</strain>
        <tissue evidence="11">Whole body</tissue>
    </source>
</reference>
<dbReference type="PANTHER" id="PTHR48021">
    <property type="match status" value="1"/>
</dbReference>
<keyword evidence="12" id="KW-1185">Reference proteome</keyword>
<proteinExistence type="inferred from homology"/>
<dbReference type="EMBL" id="LNIX01000002">
    <property type="protein sequence ID" value="OXA60898.1"/>
    <property type="molecule type" value="Genomic_DNA"/>
</dbReference>
<evidence type="ECO:0000256" key="5">
    <source>
        <dbReference type="ARBA" id="ARBA00022692"/>
    </source>
</evidence>
<evidence type="ECO:0000256" key="8">
    <source>
        <dbReference type="ARBA" id="ARBA00024348"/>
    </source>
</evidence>
<feature type="domain" description="Major facilitator superfamily (MFS) profile" evidence="10">
    <location>
        <begin position="1"/>
        <end position="298"/>
    </location>
</feature>
<dbReference type="PANTHER" id="PTHR48021:SF96">
    <property type="entry name" value="FACILITATED TREHALOSE TRANSPORTER TRET1-1-RELATED"/>
    <property type="match status" value="1"/>
</dbReference>
<evidence type="ECO:0000256" key="9">
    <source>
        <dbReference type="SAM" id="Phobius"/>
    </source>
</evidence>
<evidence type="ECO:0000256" key="3">
    <source>
        <dbReference type="ARBA" id="ARBA00022475"/>
    </source>
</evidence>
<evidence type="ECO:0000256" key="4">
    <source>
        <dbReference type="ARBA" id="ARBA00022597"/>
    </source>
</evidence>
<feature type="transmembrane region" description="Helical" evidence="9">
    <location>
        <begin position="143"/>
        <end position="165"/>
    </location>
</feature>
<comment type="subcellular location">
    <subcellularLocation>
        <location evidence="1">Cell membrane</location>
        <topology evidence="1">Multi-pass membrane protein</topology>
    </subcellularLocation>
</comment>
<comment type="caution">
    <text evidence="11">The sequence shown here is derived from an EMBL/GenBank/DDBJ whole genome shotgun (WGS) entry which is preliminary data.</text>
</comment>
<evidence type="ECO:0000259" key="10">
    <source>
        <dbReference type="PROSITE" id="PS50850"/>
    </source>
</evidence>
<dbReference type="PROSITE" id="PS50850">
    <property type="entry name" value="MFS"/>
    <property type="match status" value="1"/>
</dbReference>
<dbReference type="SUPFAM" id="SSF103473">
    <property type="entry name" value="MFS general substrate transporter"/>
    <property type="match status" value="1"/>
</dbReference>
<dbReference type="InterPro" id="IPR020846">
    <property type="entry name" value="MFS_dom"/>
</dbReference>
<accession>A0A226EUK4</accession>
<evidence type="ECO:0000313" key="12">
    <source>
        <dbReference type="Proteomes" id="UP000198287"/>
    </source>
</evidence>
<dbReference type="FunFam" id="1.20.1250.20:FF:000218">
    <property type="entry name" value="facilitated trehalose transporter Tret1"/>
    <property type="match status" value="1"/>
</dbReference>
<dbReference type="InterPro" id="IPR036259">
    <property type="entry name" value="MFS_trans_sf"/>
</dbReference>
<keyword evidence="6 9" id="KW-1133">Transmembrane helix</keyword>
<feature type="transmembrane region" description="Helical" evidence="9">
    <location>
        <begin position="26"/>
        <end position="45"/>
    </location>
</feature>
<dbReference type="GO" id="GO:0022857">
    <property type="term" value="F:transmembrane transporter activity"/>
    <property type="evidence" value="ECO:0007669"/>
    <property type="project" value="InterPro"/>
</dbReference>
<organism evidence="11 12">
    <name type="scientific">Folsomia candida</name>
    <name type="common">Springtail</name>
    <dbReference type="NCBI Taxonomy" id="158441"/>
    <lineage>
        <taxon>Eukaryota</taxon>
        <taxon>Metazoa</taxon>
        <taxon>Ecdysozoa</taxon>
        <taxon>Arthropoda</taxon>
        <taxon>Hexapoda</taxon>
        <taxon>Collembola</taxon>
        <taxon>Entomobryomorpha</taxon>
        <taxon>Isotomoidea</taxon>
        <taxon>Isotomidae</taxon>
        <taxon>Proisotominae</taxon>
        <taxon>Folsomia</taxon>
    </lineage>
</organism>
<feature type="transmembrane region" description="Helical" evidence="9">
    <location>
        <begin position="108"/>
        <end position="131"/>
    </location>
</feature>
<keyword evidence="5 9" id="KW-0812">Transmembrane</keyword>
<dbReference type="PRINTS" id="PR00171">
    <property type="entry name" value="SUGRTRNSPORT"/>
</dbReference>
<dbReference type="GO" id="GO:0005886">
    <property type="term" value="C:plasma membrane"/>
    <property type="evidence" value="ECO:0007669"/>
    <property type="project" value="UniProtKB-SubCell"/>
</dbReference>
<dbReference type="Pfam" id="PF00083">
    <property type="entry name" value="Sugar_tr"/>
    <property type="match status" value="1"/>
</dbReference>
<dbReference type="OMA" id="NENESRW"/>
<feature type="transmembrane region" description="Helical" evidence="9">
    <location>
        <begin position="266"/>
        <end position="294"/>
    </location>
</feature>
<protein>
    <submittedName>
        <fullName evidence="11">Facilitated trehalose transporter Tret1</fullName>
    </submittedName>
</protein>
<feature type="transmembrane region" description="Helical" evidence="9">
    <location>
        <begin position="172"/>
        <end position="194"/>
    </location>
</feature>
<dbReference type="OrthoDB" id="6339427at2759"/>
<evidence type="ECO:0000256" key="7">
    <source>
        <dbReference type="ARBA" id="ARBA00023136"/>
    </source>
</evidence>
<dbReference type="InterPro" id="IPR050549">
    <property type="entry name" value="MFS_Trehalose_Transporter"/>
</dbReference>
<feature type="transmembrane region" description="Helical" evidence="9">
    <location>
        <begin position="242"/>
        <end position="260"/>
    </location>
</feature>
<sequence>MLYVIIIYIKSIWISLLSSSYMRWNHLAYLGAVLSLPFLFAMLCIPETPRWYIAKGKEEEAQKALQWLRGPSADIRTELNEIKNTHLLSTKYATKVKDLLGKTYLKPLLTSLGLMFFQQFSGINAVIFYTVNIFEMSGSSVDSNLATIIVGLVNIGATIGATLLIDRLGRKVLLIISDVFMFICLMSLGIFFYLKEYRPTTIEGLGFIPLISFMLFVVAFSLGFGPIPWLMMGEIFPGRIRGSAAATATAFNWSCTFIVTKSFPEFVAVFGGHSAFLCFALVCFVGLFFIIFCVPETQGKSLEDIERNLTRPFRRISSTANLKPLPMSM</sequence>
<name>A0A226EUK4_FOLCA</name>
<dbReference type="InterPro" id="IPR003663">
    <property type="entry name" value="Sugar/inositol_transpt"/>
</dbReference>
<dbReference type="AlphaFoldDB" id="A0A226EUK4"/>
<dbReference type="Gene3D" id="1.20.1250.20">
    <property type="entry name" value="MFS general substrate transporter like domains"/>
    <property type="match status" value="1"/>
</dbReference>
<keyword evidence="3" id="KW-1003">Cell membrane</keyword>